<evidence type="ECO:0000256" key="6">
    <source>
        <dbReference type="ARBA" id="ARBA00022525"/>
    </source>
</evidence>
<evidence type="ECO:0000256" key="14">
    <source>
        <dbReference type="ARBA" id="ARBA00023049"/>
    </source>
</evidence>
<dbReference type="SMART" id="SM00089">
    <property type="entry name" value="PKD"/>
    <property type="match status" value="1"/>
</dbReference>
<comment type="subcellular location">
    <subcellularLocation>
        <location evidence="4">Secreted</location>
    </subcellularLocation>
</comment>
<dbReference type="SUPFAM" id="SSF49299">
    <property type="entry name" value="PKD domain"/>
    <property type="match status" value="1"/>
</dbReference>
<dbReference type="Gene3D" id="2.60.40.10">
    <property type="entry name" value="Immunoglobulins"/>
    <property type="match status" value="1"/>
</dbReference>
<keyword evidence="13" id="KW-0843">Virulence</keyword>
<dbReference type="CDD" id="cd00146">
    <property type="entry name" value="PKD"/>
    <property type="match status" value="1"/>
</dbReference>
<evidence type="ECO:0000256" key="15">
    <source>
        <dbReference type="ARBA" id="ARBA00023145"/>
    </source>
</evidence>
<dbReference type="InterPro" id="IPR000601">
    <property type="entry name" value="PKD_dom"/>
</dbReference>
<dbReference type="Pfam" id="PF08453">
    <property type="entry name" value="Peptidase_M9_N"/>
    <property type="match status" value="1"/>
</dbReference>
<evidence type="ECO:0000256" key="11">
    <source>
        <dbReference type="ARBA" id="ARBA00022833"/>
    </source>
</evidence>
<name>A0A974Y2V5_9GAMM</name>
<evidence type="ECO:0000256" key="12">
    <source>
        <dbReference type="ARBA" id="ARBA00022837"/>
    </source>
</evidence>
<keyword evidence="9" id="KW-0732">Signal</keyword>
<evidence type="ECO:0000256" key="8">
    <source>
        <dbReference type="ARBA" id="ARBA00022723"/>
    </source>
</evidence>
<dbReference type="InterPro" id="IPR002169">
    <property type="entry name" value="Peptidase_M9A/M9B"/>
</dbReference>
<dbReference type="PANTHER" id="PTHR13062">
    <property type="entry name" value="COLLAGENASE"/>
    <property type="match status" value="1"/>
</dbReference>
<evidence type="ECO:0000256" key="16">
    <source>
        <dbReference type="PIRSR" id="PIRSR602169-1"/>
    </source>
</evidence>
<feature type="domain" description="PKD" evidence="18">
    <location>
        <begin position="691"/>
        <end position="750"/>
    </location>
</feature>
<dbReference type="Proteomes" id="UP000639274">
    <property type="component" value="Chromosome"/>
</dbReference>
<dbReference type="GO" id="GO:0006508">
    <property type="term" value="P:proteolysis"/>
    <property type="evidence" value="ECO:0007669"/>
    <property type="project" value="UniProtKB-KW"/>
</dbReference>
<evidence type="ECO:0000259" key="18">
    <source>
        <dbReference type="PROSITE" id="PS50093"/>
    </source>
</evidence>
<evidence type="ECO:0000256" key="7">
    <source>
        <dbReference type="ARBA" id="ARBA00022670"/>
    </source>
</evidence>
<evidence type="ECO:0000256" key="9">
    <source>
        <dbReference type="ARBA" id="ARBA00022729"/>
    </source>
</evidence>
<dbReference type="InterPro" id="IPR013783">
    <property type="entry name" value="Ig-like_fold"/>
</dbReference>
<dbReference type="Gene3D" id="3.40.30.160">
    <property type="entry name" value="Collagenase ColT, N-terminal domain"/>
    <property type="match status" value="1"/>
</dbReference>
<dbReference type="InterPro" id="IPR035986">
    <property type="entry name" value="PKD_dom_sf"/>
</dbReference>
<evidence type="ECO:0000256" key="17">
    <source>
        <dbReference type="SAM" id="MobiDB-lite"/>
    </source>
</evidence>
<evidence type="ECO:0000313" key="19">
    <source>
        <dbReference type="EMBL" id="QSX79440.1"/>
    </source>
</evidence>
<dbReference type="GO" id="GO:0004222">
    <property type="term" value="F:metalloendopeptidase activity"/>
    <property type="evidence" value="ECO:0007669"/>
    <property type="project" value="UniProtKB-EC"/>
</dbReference>
<keyword evidence="15" id="KW-0865">Zymogen</keyword>
<dbReference type="PROSITE" id="PS50093">
    <property type="entry name" value="PKD"/>
    <property type="match status" value="1"/>
</dbReference>
<dbReference type="Pfam" id="PF18911">
    <property type="entry name" value="PKD_4"/>
    <property type="match status" value="1"/>
</dbReference>
<evidence type="ECO:0000256" key="10">
    <source>
        <dbReference type="ARBA" id="ARBA00022801"/>
    </source>
</evidence>
<evidence type="ECO:0000256" key="5">
    <source>
        <dbReference type="ARBA" id="ARBA00012653"/>
    </source>
</evidence>
<dbReference type="InterPro" id="IPR013661">
    <property type="entry name" value="Peptidase_M9_N_dom"/>
</dbReference>
<feature type="active site" evidence="16">
    <location>
        <position position="531"/>
    </location>
</feature>
<dbReference type="InterPro" id="IPR022409">
    <property type="entry name" value="PKD/Chitinase_dom"/>
</dbReference>
<comment type="catalytic activity">
    <reaction evidence="1">
        <text>Digestion of native collagen in the triple helical region at Xaa-|-Gly bonds. With synthetic peptides, a preference is shown for Gly at P3 and P1', Pro and Ala at P2 and P2', and hydroxyproline, Ala or Arg at P3'.</text>
        <dbReference type="EC" id="3.4.24.3"/>
    </reaction>
</comment>
<organism evidence="19 20">
    <name type="scientific">Agrilutibacter solisilvae</name>
    <dbReference type="NCBI Taxonomy" id="2763317"/>
    <lineage>
        <taxon>Bacteria</taxon>
        <taxon>Pseudomonadati</taxon>
        <taxon>Pseudomonadota</taxon>
        <taxon>Gammaproteobacteria</taxon>
        <taxon>Lysobacterales</taxon>
        <taxon>Lysobacteraceae</taxon>
        <taxon>Agrilutibacter</taxon>
    </lineage>
</organism>
<proteinExistence type="predicted"/>
<dbReference type="Gene3D" id="2.60.120.380">
    <property type="match status" value="1"/>
</dbReference>
<dbReference type="RefSeq" id="WP_207526825.1">
    <property type="nucleotide sequence ID" value="NZ_CP071518.1"/>
</dbReference>
<keyword evidence="7" id="KW-0645">Protease</keyword>
<dbReference type="GO" id="GO:0008270">
    <property type="term" value="F:zinc ion binding"/>
    <property type="evidence" value="ECO:0007669"/>
    <property type="project" value="InterPro"/>
</dbReference>
<evidence type="ECO:0000256" key="13">
    <source>
        <dbReference type="ARBA" id="ARBA00023026"/>
    </source>
</evidence>
<evidence type="ECO:0000256" key="1">
    <source>
        <dbReference type="ARBA" id="ARBA00000424"/>
    </source>
</evidence>
<accession>A0A974Y2V5</accession>
<evidence type="ECO:0000313" key="20">
    <source>
        <dbReference type="Proteomes" id="UP000639274"/>
    </source>
</evidence>
<feature type="compositionally biased region" description="Low complexity" evidence="17">
    <location>
        <begin position="43"/>
        <end position="58"/>
    </location>
</feature>
<reference evidence="19 20" key="1">
    <citation type="submission" date="2021-03" db="EMBL/GenBank/DDBJ databases">
        <title>Lysobacter sp. nov. isolated from soil of gangwondo yeongwol, south Korea.</title>
        <authorList>
            <person name="Kim K.R."/>
            <person name="Kim K.H."/>
            <person name="Jeon C.O."/>
        </authorList>
    </citation>
    <scope>NUCLEOTIDE SEQUENCE [LARGE SCALE GENOMIC DNA]</scope>
    <source>
        <strain evidence="19 20">R19</strain>
    </source>
</reference>
<feature type="region of interest" description="Disordered" evidence="17">
    <location>
        <begin position="1"/>
        <end position="25"/>
    </location>
</feature>
<feature type="region of interest" description="Disordered" evidence="17">
    <location>
        <begin position="41"/>
        <end position="61"/>
    </location>
</feature>
<dbReference type="InterPro" id="IPR007280">
    <property type="entry name" value="Peptidase_C_arc/bac"/>
</dbReference>
<evidence type="ECO:0000256" key="3">
    <source>
        <dbReference type="ARBA" id="ARBA00001947"/>
    </source>
</evidence>
<dbReference type="PRINTS" id="PR00931">
    <property type="entry name" value="MICOLLPTASE"/>
</dbReference>
<gene>
    <name evidence="19" type="ORF">I8J32_006140</name>
</gene>
<dbReference type="Pfam" id="PF04151">
    <property type="entry name" value="PPC"/>
    <property type="match status" value="1"/>
</dbReference>
<dbReference type="PANTHER" id="PTHR13062:SF9">
    <property type="entry name" value="MICROBIAL COLLAGENASE"/>
    <property type="match status" value="1"/>
</dbReference>
<dbReference type="Gene3D" id="1.10.390.20">
    <property type="match status" value="1"/>
</dbReference>
<comment type="cofactor">
    <cofactor evidence="2">
        <name>Ca(2+)</name>
        <dbReference type="ChEBI" id="CHEBI:29108"/>
    </cofactor>
</comment>
<protein>
    <recommendedName>
        <fullName evidence="5">microbial collagenase</fullName>
        <ecNumber evidence="5">3.4.24.3</ecNumber>
    </recommendedName>
</protein>
<keyword evidence="20" id="KW-1185">Reference proteome</keyword>
<dbReference type="AlphaFoldDB" id="A0A974Y2V5"/>
<dbReference type="EMBL" id="CP071518">
    <property type="protein sequence ID" value="QSX79440.1"/>
    <property type="molecule type" value="Genomic_DNA"/>
</dbReference>
<evidence type="ECO:0000256" key="4">
    <source>
        <dbReference type="ARBA" id="ARBA00004613"/>
    </source>
</evidence>
<sequence length="862" mass="93831">MLGYAAATSPGGMLRPVTQPESRAPHVVARPASVNAPVNAPVSASRHTASAPASPARARIGRRPSTEKEVFGAHLQYRPLDPAHRAPLQSPLARKVDSGYDYAALHRNVLRRPSQLKRTKAQAMAACDSNQFGSLSGAALVTAVKAAETSCINTLFGLTGTAAYNTFREAQMVTIANAMTSATTSYNGTNAGNLAQLVLFLRAGYYVQFYDTSVGSYGTALRNAIRPALDAFAANSSFGLVNDTHGEILSEYVILLDSAGENARYLYLVKRLLNAYNSSYNTYYWMKSAVNNAYTILWRGHQMDDFRAAVQADTSIVDTLHTFVNNNFAQLGGANDYLVANAGREMARFLQYTGPLKSLAQLRSKNLIDRSTIPGATAKLWLGVGEMIDYHDKANCAYYNLCDFVARVDAAALPIRHTCSPTLKIRAQSMTSTELANTCSIVAGQENYFHQQAATNRTPVAQDNNAALEMVVFDSSSDYGTYAGTLYGIDTNNGGMYLEGDPAVVGNQARFIAYEAEWLRPTFEIWNLTHEYIHYLDGRFNMFGDFQAAMTQKTVWWVEGFAEYMSYSYRNVIYTAAQNEAAAGTYNLSQVFQNDYNSGTTRVYRWGYLAVRYMFEKRRSDVSNILAYFRPGNYTGYASFMTSIATRDDAAFKAWLPCVVNPSNPGCSAANQAPKAVFGYAVSGLKANFTDGSSDPDGAIVARSWNFGDGTTSTATNPSKTWSTAGSYTVSLTVTDDKGARTTASKVVTVAFPECTATDTRVLDRNCSRSNLTAAQGSLKYFYIYVPAGTPSLRITSTGGTGNADLYVNTLGNWASPTSHNYRSTTSTNSETLVVNNPPAGYVYVSLYATTAFSGVRLSVQY</sequence>
<keyword evidence="11" id="KW-0862">Zinc</keyword>
<dbReference type="GO" id="GO:0005576">
    <property type="term" value="C:extracellular region"/>
    <property type="evidence" value="ECO:0007669"/>
    <property type="project" value="UniProtKB-SubCell"/>
</dbReference>
<keyword evidence="10" id="KW-0378">Hydrolase</keyword>
<comment type="cofactor">
    <cofactor evidence="3">
        <name>Zn(2+)</name>
        <dbReference type="ChEBI" id="CHEBI:29105"/>
    </cofactor>
</comment>
<dbReference type="Pfam" id="PF01752">
    <property type="entry name" value="Peptidase_M9"/>
    <property type="match status" value="1"/>
</dbReference>
<evidence type="ECO:0000256" key="2">
    <source>
        <dbReference type="ARBA" id="ARBA00001913"/>
    </source>
</evidence>
<keyword evidence="14" id="KW-0482">Metalloprotease</keyword>
<keyword evidence="6" id="KW-0964">Secreted</keyword>
<dbReference type="KEGG" id="lsf:I8J32_006140"/>
<dbReference type="EC" id="3.4.24.3" evidence="5"/>
<keyword evidence="8" id="KW-0479">Metal-binding</keyword>
<keyword evidence="12" id="KW-0106">Calcium</keyword>